<feature type="domain" description="Signal transduction histidine kinase internal region" evidence="2">
    <location>
        <begin position="180"/>
        <end position="259"/>
    </location>
</feature>
<organism evidence="3 4">
    <name type="scientific">Niastella koreensis</name>
    <dbReference type="NCBI Taxonomy" id="354356"/>
    <lineage>
        <taxon>Bacteria</taxon>
        <taxon>Pseudomonadati</taxon>
        <taxon>Bacteroidota</taxon>
        <taxon>Chitinophagia</taxon>
        <taxon>Chitinophagales</taxon>
        <taxon>Chitinophagaceae</taxon>
        <taxon>Niastella</taxon>
    </lineage>
</organism>
<dbReference type="Proteomes" id="UP000192277">
    <property type="component" value="Unassembled WGS sequence"/>
</dbReference>
<dbReference type="PANTHER" id="PTHR34220">
    <property type="entry name" value="SENSOR HISTIDINE KINASE YPDA"/>
    <property type="match status" value="1"/>
</dbReference>
<sequence>MTPLLFNRRPFPVLLAHWAAWIIIYSLSYLPTALNAPRINWTLFYQQYLGLSSVNFFLFYVVAFYLLRGLGMQKTRWIWLAISCIVLVILFTYLKFRLYTYFTGQALYNNINAPEFLKQRWHKETTKPLGIFSYHFRSYFQANLFYSFSIVVVAIAYRSVIAWYLQEKSRRELENQKLKAELAFLESQINPHFLFNALNNIYALSVQENSKLTGNSLLKLSDLLRYMLYEKEEAGDLVPLDKEILHINNYIDLEKIRHRGPIHIDFSIQGEINGKMVVPLLIFPLIENACKHGILTDAKSPVTILLNVTEDRLEFSLANYCNNYQKDKAGGIGVQNVKKRLELIYGAQHSFQEIKTGNRYTVNLNIPL</sequence>
<comment type="caution">
    <text evidence="3">The sequence shown here is derived from an EMBL/GenBank/DDBJ whole genome shotgun (WGS) entry which is preliminary data.</text>
</comment>
<feature type="transmembrane region" description="Helical" evidence="1">
    <location>
        <begin position="43"/>
        <end position="65"/>
    </location>
</feature>
<dbReference type="InterPro" id="IPR050640">
    <property type="entry name" value="Bact_2-comp_sensor_kinase"/>
</dbReference>
<protein>
    <recommendedName>
        <fullName evidence="2">Signal transduction histidine kinase internal region domain-containing protein</fullName>
    </recommendedName>
</protein>
<feature type="transmembrane region" description="Helical" evidence="1">
    <location>
        <begin position="144"/>
        <end position="165"/>
    </location>
</feature>
<dbReference type="PANTHER" id="PTHR34220:SF7">
    <property type="entry name" value="SENSOR HISTIDINE KINASE YPDA"/>
    <property type="match status" value="1"/>
</dbReference>
<name>A0ABX3NYP9_9BACT</name>
<evidence type="ECO:0000256" key="1">
    <source>
        <dbReference type="SAM" id="Phobius"/>
    </source>
</evidence>
<proteinExistence type="predicted"/>
<evidence type="ECO:0000313" key="3">
    <source>
        <dbReference type="EMBL" id="OQP50022.1"/>
    </source>
</evidence>
<keyword evidence="1" id="KW-1133">Transmembrane helix</keyword>
<dbReference type="EMBL" id="LWBO01000007">
    <property type="protein sequence ID" value="OQP50022.1"/>
    <property type="molecule type" value="Genomic_DNA"/>
</dbReference>
<accession>A0ABX3NYP9</accession>
<feature type="transmembrane region" description="Helical" evidence="1">
    <location>
        <begin position="77"/>
        <end position="94"/>
    </location>
</feature>
<dbReference type="Pfam" id="PF06580">
    <property type="entry name" value="His_kinase"/>
    <property type="match status" value="1"/>
</dbReference>
<keyword evidence="4" id="KW-1185">Reference proteome</keyword>
<dbReference type="InterPro" id="IPR036890">
    <property type="entry name" value="HATPase_C_sf"/>
</dbReference>
<dbReference type="InterPro" id="IPR010559">
    <property type="entry name" value="Sig_transdc_His_kin_internal"/>
</dbReference>
<evidence type="ECO:0000313" key="4">
    <source>
        <dbReference type="Proteomes" id="UP000192277"/>
    </source>
</evidence>
<feature type="transmembrane region" description="Helical" evidence="1">
    <location>
        <begin position="12"/>
        <end position="31"/>
    </location>
</feature>
<evidence type="ECO:0000259" key="2">
    <source>
        <dbReference type="Pfam" id="PF06580"/>
    </source>
</evidence>
<dbReference type="RefSeq" id="WP_014219334.1">
    <property type="nucleotide sequence ID" value="NZ_LWBO01000007.1"/>
</dbReference>
<keyword evidence="1" id="KW-0812">Transmembrane</keyword>
<dbReference type="Gene3D" id="3.30.565.10">
    <property type="entry name" value="Histidine kinase-like ATPase, C-terminal domain"/>
    <property type="match status" value="1"/>
</dbReference>
<reference evidence="3 4" key="1">
    <citation type="submission" date="2016-04" db="EMBL/GenBank/DDBJ databases">
        <authorList>
            <person name="Chen L."/>
            <person name="Zhuang W."/>
            <person name="Wang G."/>
        </authorList>
    </citation>
    <scope>NUCLEOTIDE SEQUENCE [LARGE SCALE GENOMIC DNA]</scope>
    <source>
        <strain evidence="4">GR20</strain>
    </source>
</reference>
<keyword evidence="1" id="KW-0472">Membrane</keyword>
<gene>
    <name evidence="3" type="ORF">A4D02_26650</name>
</gene>